<dbReference type="InterPro" id="IPR000843">
    <property type="entry name" value="HTH_LacI"/>
</dbReference>
<dbReference type="GO" id="GO:0000976">
    <property type="term" value="F:transcription cis-regulatory region binding"/>
    <property type="evidence" value="ECO:0007669"/>
    <property type="project" value="TreeGrafter"/>
</dbReference>
<keyword evidence="2" id="KW-0238">DNA-binding</keyword>
<name>A0A0F0L123_9MICO</name>
<dbReference type="CDD" id="cd06267">
    <property type="entry name" value="PBP1_LacI_sugar_binding-like"/>
    <property type="match status" value="1"/>
</dbReference>
<comment type="caution">
    <text evidence="5">The sequence shown here is derived from an EMBL/GenBank/DDBJ whole genome shotgun (WGS) entry which is preliminary data.</text>
</comment>
<evidence type="ECO:0000256" key="3">
    <source>
        <dbReference type="ARBA" id="ARBA00023163"/>
    </source>
</evidence>
<dbReference type="InterPro" id="IPR046335">
    <property type="entry name" value="LacI/GalR-like_sensor"/>
</dbReference>
<dbReference type="SMART" id="SM00354">
    <property type="entry name" value="HTH_LACI"/>
    <property type="match status" value="1"/>
</dbReference>
<dbReference type="PANTHER" id="PTHR30146">
    <property type="entry name" value="LACI-RELATED TRANSCRIPTIONAL REPRESSOR"/>
    <property type="match status" value="1"/>
</dbReference>
<dbReference type="PROSITE" id="PS50932">
    <property type="entry name" value="HTH_LACI_2"/>
    <property type="match status" value="1"/>
</dbReference>
<accession>A0A0F0L123</accession>
<reference evidence="5 6" key="1">
    <citation type="submission" date="2015-02" db="EMBL/GenBank/DDBJ databases">
        <title>Draft genome sequences of ten Microbacterium spp. with emphasis on heavy metal contaminated environments.</title>
        <authorList>
            <person name="Corretto E."/>
        </authorList>
    </citation>
    <scope>NUCLEOTIDE SEQUENCE [LARGE SCALE GENOMIC DNA]</scope>
    <source>
        <strain evidence="5 6">BEL163</strain>
    </source>
</reference>
<dbReference type="PROSITE" id="PS00356">
    <property type="entry name" value="HTH_LACI_1"/>
    <property type="match status" value="1"/>
</dbReference>
<dbReference type="OrthoDB" id="9798934at2"/>
<dbReference type="RefSeq" id="WP_045262274.1">
    <property type="nucleotide sequence ID" value="NZ_JYIV01000013.1"/>
</dbReference>
<evidence type="ECO:0000313" key="5">
    <source>
        <dbReference type="EMBL" id="KJL26080.1"/>
    </source>
</evidence>
<dbReference type="PRINTS" id="PR00036">
    <property type="entry name" value="HTHLACI"/>
</dbReference>
<dbReference type="CDD" id="cd01392">
    <property type="entry name" value="HTH_LacI"/>
    <property type="match status" value="1"/>
</dbReference>
<protein>
    <submittedName>
        <fullName evidence="5">HTH-type transcriptional regulator DegA</fullName>
    </submittedName>
</protein>
<dbReference type="Proteomes" id="UP000033725">
    <property type="component" value="Unassembled WGS sequence"/>
</dbReference>
<dbReference type="InterPro" id="IPR028082">
    <property type="entry name" value="Peripla_BP_I"/>
</dbReference>
<evidence type="ECO:0000256" key="2">
    <source>
        <dbReference type="ARBA" id="ARBA00023125"/>
    </source>
</evidence>
<evidence type="ECO:0000256" key="1">
    <source>
        <dbReference type="ARBA" id="ARBA00023015"/>
    </source>
</evidence>
<keyword evidence="3" id="KW-0804">Transcription</keyword>
<dbReference type="PANTHER" id="PTHR30146:SF109">
    <property type="entry name" value="HTH-TYPE TRANSCRIPTIONAL REGULATOR GALS"/>
    <property type="match status" value="1"/>
</dbReference>
<dbReference type="Gene3D" id="1.10.260.40">
    <property type="entry name" value="lambda repressor-like DNA-binding domains"/>
    <property type="match status" value="1"/>
</dbReference>
<dbReference type="Pfam" id="PF13377">
    <property type="entry name" value="Peripla_BP_3"/>
    <property type="match status" value="1"/>
</dbReference>
<feature type="domain" description="HTH lacI-type" evidence="4">
    <location>
        <begin position="11"/>
        <end position="66"/>
    </location>
</feature>
<dbReference type="Pfam" id="PF00356">
    <property type="entry name" value="LacI"/>
    <property type="match status" value="1"/>
</dbReference>
<sequence length="345" mass="37037">MTLDARGGRPPTLSDVARLAGVSQSTASRVVNGSARRVDAEYRERVLGAARQLGYAPNIAAQAVARGASHRIALITGGIADAYFSAMTASIMNAAEAVDLRVSLAVGSRNTERELELVRELRGEQPRAIILAGTGYTDARSDPAVEAELLRYQETGGRVVLISRADMPFETVYFDDFEGARRLAVEMVARGYRAPLLLGSDLPLRSMQERIDGFTAGFAEAGIAIPPSRVLRPEFHWDGARELMTELDDSVLASADLVFAVTDVLALGALNGLRERGIEMPGRIGVAGFDDITTLRDVVPPLTSVHVPLDEVAAEAIHRATAAPADLRRRVIPTHPVVRASTPPR</sequence>
<dbReference type="GO" id="GO:0003700">
    <property type="term" value="F:DNA-binding transcription factor activity"/>
    <property type="evidence" value="ECO:0007669"/>
    <property type="project" value="TreeGrafter"/>
</dbReference>
<dbReference type="InterPro" id="IPR010982">
    <property type="entry name" value="Lambda_DNA-bd_dom_sf"/>
</dbReference>
<dbReference type="SUPFAM" id="SSF47413">
    <property type="entry name" value="lambda repressor-like DNA-binding domains"/>
    <property type="match status" value="1"/>
</dbReference>
<dbReference type="PATRIC" id="fig|82380.10.peg.300"/>
<dbReference type="Gene3D" id="3.40.50.2300">
    <property type="match status" value="2"/>
</dbReference>
<dbReference type="AlphaFoldDB" id="A0A0F0L123"/>
<evidence type="ECO:0000313" key="6">
    <source>
        <dbReference type="Proteomes" id="UP000033725"/>
    </source>
</evidence>
<dbReference type="SUPFAM" id="SSF53822">
    <property type="entry name" value="Periplasmic binding protein-like I"/>
    <property type="match status" value="1"/>
</dbReference>
<dbReference type="EMBL" id="JYIV01000013">
    <property type="protein sequence ID" value="KJL26080.1"/>
    <property type="molecule type" value="Genomic_DNA"/>
</dbReference>
<evidence type="ECO:0000259" key="4">
    <source>
        <dbReference type="PROSITE" id="PS50932"/>
    </source>
</evidence>
<proteinExistence type="predicted"/>
<keyword evidence="1" id="KW-0805">Transcription regulation</keyword>
<organism evidence="5 6">
    <name type="scientific">Microbacterium oxydans</name>
    <dbReference type="NCBI Taxonomy" id="82380"/>
    <lineage>
        <taxon>Bacteria</taxon>
        <taxon>Bacillati</taxon>
        <taxon>Actinomycetota</taxon>
        <taxon>Actinomycetes</taxon>
        <taxon>Micrococcales</taxon>
        <taxon>Microbacteriaceae</taxon>
        <taxon>Microbacterium</taxon>
    </lineage>
</organism>
<gene>
    <name evidence="5" type="primary">degA_1</name>
    <name evidence="5" type="ORF">RN51_00300</name>
</gene>